<proteinExistence type="predicted"/>
<evidence type="ECO:0000313" key="1">
    <source>
        <dbReference type="EMBL" id="QGT50973.1"/>
    </source>
</evidence>
<protein>
    <submittedName>
        <fullName evidence="1">Uncharacterized protein</fullName>
    </submittedName>
</protein>
<organism evidence="1">
    <name type="scientific">uncultured Bacillota bacterium</name>
    <dbReference type="NCBI Taxonomy" id="344338"/>
    <lineage>
        <taxon>Bacteria</taxon>
        <taxon>Bacillati</taxon>
        <taxon>Bacillota</taxon>
        <taxon>environmental samples</taxon>
    </lineage>
</organism>
<accession>A0A650EMU2</accession>
<dbReference type="EMBL" id="MN577573">
    <property type="protein sequence ID" value="QGT50973.1"/>
    <property type="molecule type" value="Genomic_DNA"/>
</dbReference>
<name>A0A650EMU2_9FIRM</name>
<gene>
    <name evidence="1" type="ORF">Firmicute1046_0490</name>
</gene>
<dbReference type="AlphaFoldDB" id="A0A650EMU2"/>
<sequence>MLGTDSKQGIDRKLQRYGVVFESSGRGKNLTYEIKKITDYFKLYAITKLGITANADFKKIRNLYYYLFCCDGFAALPYVEMEQIMTEEGAPISRQTIKKWIAYLKDINYIMFDTSDCYYYAINKRYDNRKIYREISRDLYLQGWAKYWATDRTNGTNWAYAEMRCIVGGHPYKKPKICHNAIYLKKIQELIDVINESFLDEITIFKSAC</sequence>
<reference evidence="1" key="1">
    <citation type="journal article" date="2020" name="J. ISSAAS">
        <title>Lactobacilli and other gastrointestinal microbiota of Peromyscus leucopus, reservoir host for agents of Lyme disease and other zoonoses in North America.</title>
        <authorList>
            <person name="Milovic A."/>
            <person name="Bassam K."/>
            <person name="Shao H."/>
            <person name="Chatzistamou I."/>
            <person name="Tufts D.M."/>
            <person name="Diuk-Wasser M."/>
            <person name="Barbour A.G."/>
        </authorList>
    </citation>
    <scope>NUCLEOTIDE SEQUENCE</scope>
    <source>
        <strain evidence="1">LL40</strain>
    </source>
</reference>